<sequence>MRLVGYCGEGYRLWDPEEDKIIQSRDVVFDEDVIFNKELFTTNEENLNYIPINRVNTSGDEEKDFHGFDEEGNIPPRRPKRKVNKTTKLNDYEIYTAYCLCAGEPADYPEAMKTGEGRSLERSKLIQSLQAEFNAKDQGKAFAKSFLSRHLKKPTNQLWIAGKRILGYLKRNREVCLTFEPNTDKTLSGYSDADWAGDKRNHKNTSGAVIFHGHNPILWSSKKQSSVALSTAETEYIACATTAADLVYLQDVLQDLENKTVLPILYTDNQCHKHGRKLRK</sequence>
<evidence type="ECO:0000259" key="1">
    <source>
        <dbReference type="Pfam" id="PF25597"/>
    </source>
</evidence>
<dbReference type="Pfam" id="PF25597">
    <property type="entry name" value="SH3_retrovirus"/>
    <property type="match status" value="1"/>
</dbReference>
<gene>
    <name evidence="2" type="ORF">PR048_015643</name>
</gene>
<name>A0ABQ9HHL0_9NEOP</name>
<dbReference type="CDD" id="cd09272">
    <property type="entry name" value="RNase_HI_RT_Ty1"/>
    <property type="match status" value="1"/>
</dbReference>
<evidence type="ECO:0000313" key="2">
    <source>
        <dbReference type="EMBL" id="KAJ8883789.1"/>
    </source>
</evidence>
<dbReference type="EMBL" id="JARBHB010000005">
    <property type="protein sequence ID" value="KAJ8883789.1"/>
    <property type="molecule type" value="Genomic_DNA"/>
</dbReference>
<comment type="caution">
    <text evidence="2">The sequence shown here is derived from an EMBL/GenBank/DDBJ whole genome shotgun (WGS) entry which is preliminary data.</text>
</comment>
<dbReference type="Proteomes" id="UP001159363">
    <property type="component" value="Chromosome 4"/>
</dbReference>
<organism evidence="2 3">
    <name type="scientific">Dryococelus australis</name>
    <dbReference type="NCBI Taxonomy" id="614101"/>
    <lineage>
        <taxon>Eukaryota</taxon>
        <taxon>Metazoa</taxon>
        <taxon>Ecdysozoa</taxon>
        <taxon>Arthropoda</taxon>
        <taxon>Hexapoda</taxon>
        <taxon>Insecta</taxon>
        <taxon>Pterygota</taxon>
        <taxon>Neoptera</taxon>
        <taxon>Polyneoptera</taxon>
        <taxon>Phasmatodea</taxon>
        <taxon>Verophasmatodea</taxon>
        <taxon>Anareolatae</taxon>
        <taxon>Phasmatidae</taxon>
        <taxon>Eurycanthinae</taxon>
        <taxon>Dryococelus</taxon>
    </lineage>
</organism>
<feature type="domain" description="Retroviral polymerase SH3-like" evidence="1">
    <location>
        <begin position="2"/>
        <end position="38"/>
    </location>
</feature>
<keyword evidence="3" id="KW-1185">Reference proteome</keyword>
<dbReference type="PANTHER" id="PTHR11439:SF483">
    <property type="entry name" value="PEPTIDE SYNTHASE GLIP-LIKE, PUTATIVE (AFU_ORTHOLOGUE AFUA_3G12920)-RELATED"/>
    <property type="match status" value="1"/>
</dbReference>
<accession>A0ABQ9HHL0</accession>
<proteinExistence type="predicted"/>
<reference evidence="2 3" key="1">
    <citation type="submission" date="2023-02" db="EMBL/GenBank/DDBJ databases">
        <title>LHISI_Scaffold_Assembly.</title>
        <authorList>
            <person name="Stuart O.P."/>
            <person name="Cleave R."/>
            <person name="Magrath M.J.L."/>
            <person name="Mikheyev A.S."/>
        </authorList>
    </citation>
    <scope>NUCLEOTIDE SEQUENCE [LARGE SCALE GENOMIC DNA]</scope>
    <source>
        <strain evidence="2">Daus_M_001</strain>
        <tissue evidence="2">Leg muscle</tissue>
    </source>
</reference>
<dbReference type="InterPro" id="IPR057670">
    <property type="entry name" value="SH3_retrovirus"/>
</dbReference>
<protein>
    <recommendedName>
        <fullName evidence="1">Retroviral polymerase SH3-like domain-containing protein</fullName>
    </recommendedName>
</protein>
<dbReference type="PANTHER" id="PTHR11439">
    <property type="entry name" value="GAG-POL-RELATED RETROTRANSPOSON"/>
    <property type="match status" value="1"/>
</dbReference>
<evidence type="ECO:0000313" key="3">
    <source>
        <dbReference type="Proteomes" id="UP001159363"/>
    </source>
</evidence>